<evidence type="ECO:0000313" key="3">
    <source>
        <dbReference type="Proteomes" id="UP000198734"/>
    </source>
</evidence>
<dbReference type="OrthoDB" id="2737184at2"/>
<sequence length="64" mass="7124">MTETNNQETPKKKMTLQEAVKQKLEDKKNQAAGGKTSLNGSTGNQKMKSQQTKKVSNTRRKMGV</sequence>
<accession>A0A1I5YX52</accession>
<name>A0A1I5YX52_9BACI</name>
<protein>
    <submittedName>
        <fullName evidence="2">Uncharacterized protein</fullName>
    </submittedName>
</protein>
<dbReference type="EMBL" id="FOXU01000003">
    <property type="protein sequence ID" value="SFQ48841.1"/>
    <property type="molecule type" value="Genomic_DNA"/>
</dbReference>
<organism evidence="2 3">
    <name type="scientific">Psychrobacillus psychrotolerans</name>
    <dbReference type="NCBI Taxonomy" id="126156"/>
    <lineage>
        <taxon>Bacteria</taxon>
        <taxon>Bacillati</taxon>
        <taxon>Bacillota</taxon>
        <taxon>Bacilli</taxon>
        <taxon>Bacillales</taxon>
        <taxon>Bacillaceae</taxon>
        <taxon>Psychrobacillus</taxon>
    </lineage>
</organism>
<dbReference type="AlphaFoldDB" id="A0A1I5YX52"/>
<feature type="compositionally biased region" description="Polar residues" evidence="1">
    <location>
        <begin position="36"/>
        <end position="55"/>
    </location>
</feature>
<proteinExistence type="predicted"/>
<dbReference type="RefSeq" id="WP_093537044.1">
    <property type="nucleotide sequence ID" value="NZ_CP183885.1"/>
</dbReference>
<feature type="region of interest" description="Disordered" evidence="1">
    <location>
        <begin position="22"/>
        <end position="64"/>
    </location>
</feature>
<reference evidence="3" key="1">
    <citation type="submission" date="2016-10" db="EMBL/GenBank/DDBJ databases">
        <authorList>
            <person name="Varghese N."/>
            <person name="Submissions S."/>
        </authorList>
    </citation>
    <scope>NUCLEOTIDE SEQUENCE [LARGE SCALE GENOMIC DNA]</scope>
    <source>
        <strain evidence="3">DSM 11706</strain>
    </source>
</reference>
<evidence type="ECO:0000313" key="2">
    <source>
        <dbReference type="EMBL" id="SFQ48841.1"/>
    </source>
</evidence>
<dbReference type="Proteomes" id="UP000198734">
    <property type="component" value="Unassembled WGS sequence"/>
</dbReference>
<evidence type="ECO:0000256" key="1">
    <source>
        <dbReference type="SAM" id="MobiDB-lite"/>
    </source>
</evidence>
<gene>
    <name evidence="2" type="ORF">SAMN05421670_2319</name>
</gene>
<keyword evidence="3" id="KW-1185">Reference proteome</keyword>